<evidence type="ECO:0000313" key="4">
    <source>
        <dbReference type="Proteomes" id="UP000050794"/>
    </source>
</evidence>
<keyword evidence="2" id="KW-0472">Membrane</keyword>
<accession>A0A183UFT0</accession>
<feature type="region of interest" description="Disordered" evidence="1">
    <location>
        <begin position="375"/>
        <end position="394"/>
    </location>
</feature>
<evidence type="ECO:0000256" key="1">
    <source>
        <dbReference type="SAM" id="MobiDB-lite"/>
    </source>
</evidence>
<reference evidence="3 4" key="2">
    <citation type="submission" date="2018-11" db="EMBL/GenBank/DDBJ databases">
        <authorList>
            <consortium name="Pathogen Informatics"/>
        </authorList>
    </citation>
    <scope>NUCLEOTIDE SEQUENCE [LARGE SCALE GENOMIC DNA]</scope>
</reference>
<organism evidence="4 5">
    <name type="scientific">Toxocara canis</name>
    <name type="common">Canine roundworm</name>
    <dbReference type="NCBI Taxonomy" id="6265"/>
    <lineage>
        <taxon>Eukaryota</taxon>
        <taxon>Metazoa</taxon>
        <taxon>Ecdysozoa</taxon>
        <taxon>Nematoda</taxon>
        <taxon>Chromadorea</taxon>
        <taxon>Rhabditida</taxon>
        <taxon>Spirurina</taxon>
        <taxon>Ascaridomorpha</taxon>
        <taxon>Ascaridoidea</taxon>
        <taxon>Toxocaridae</taxon>
        <taxon>Toxocara</taxon>
    </lineage>
</organism>
<sequence length="772" mass="86115">MVCKQLGCWRKRCTCCAKQSGAQHASVDRQECSTTQQQSSSSSRYKQKPPPSSVPPVLRRRLDDGLLCVATFALVKHAVGLLFTMLVLGVLLTCAPIVLIVQILVFIKNRFAHISPAPHNHCDAWWPLRGSVPFRAVITTQSTLDQNLLSLQLTRVFMNEESTRCGCDAYRDIERAKPIPEVRVWDQQRIRLKVVSDLMCVLNDASSMLAQLHSPSSVLLVPNFSNVVHVSLSDFQLDDMLQGQVKSNRKVSSQRELIDIDILQQFYYASLMSKESCCCLAIFSHDCYSATFCLPRLLSLYTDGQLMFDMEPKMGESFSPHHTQINALLTVCRIMAQTVQFTCVGPLSVLAMCLRRTNPIWKQLVSESNISSLNRRKNETRDGSDETIPMDNIEGEKKGDGRLYRWMRVAHTDQLLRAERILRAATVELFLAFVAGALRRHFRASGIAHPPDVGATVPISYREYVPVEAQKRCDMILLPMQIPSGVEGAIPRIWAVQRRLAGAIDGVLPIALRVSRFLSEISLSASMSRRMFSSLYADSSAIVSVLRASGDVQMDSHRIQSILLYPSLPDTVKAAFTFVQCGTDIMLSVSANALCFPEPDKLLVHFKASFREICFVDFQAEVRCLLDQLSMKLLTLSQATFLPTRVPFMRGTTVQPSSTIEAGGFSTEPTPGITGTENIDVDSCSVEQLRLLLGNVQSELDSMRSSPHIDRAEYVNKLSELENRMQIFHESMATRLGAPICSPLREGAELASSAVAELLAPYKQDKSMYFLN</sequence>
<keyword evidence="4" id="KW-1185">Reference proteome</keyword>
<dbReference type="WBParaSite" id="TCNE_0000735001-mRNA-1">
    <property type="protein sequence ID" value="TCNE_0000735001-mRNA-1"/>
    <property type="gene ID" value="TCNE_0000735001"/>
</dbReference>
<dbReference type="Proteomes" id="UP000050794">
    <property type="component" value="Unassembled WGS sequence"/>
</dbReference>
<reference evidence="5" key="1">
    <citation type="submission" date="2016-06" db="UniProtKB">
        <authorList>
            <consortium name="WormBaseParasite"/>
        </authorList>
    </citation>
    <scope>IDENTIFICATION</scope>
</reference>
<evidence type="ECO:0000313" key="5">
    <source>
        <dbReference type="WBParaSite" id="TCNE_0000735001-mRNA-1"/>
    </source>
</evidence>
<name>A0A183UFT0_TOXCA</name>
<feature type="region of interest" description="Disordered" evidence="1">
    <location>
        <begin position="35"/>
        <end position="57"/>
    </location>
</feature>
<feature type="compositionally biased region" description="Low complexity" evidence="1">
    <location>
        <begin position="35"/>
        <end position="44"/>
    </location>
</feature>
<evidence type="ECO:0000313" key="3">
    <source>
        <dbReference type="EMBL" id="VDM38671.1"/>
    </source>
</evidence>
<gene>
    <name evidence="3" type="ORF">TCNE_LOCUS7350</name>
</gene>
<dbReference type="EMBL" id="UYWY01019664">
    <property type="protein sequence ID" value="VDM38671.1"/>
    <property type="molecule type" value="Genomic_DNA"/>
</dbReference>
<protein>
    <submittedName>
        <fullName evidence="5">WS_DGAT_C domain-containing protein</fullName>
    </submittedName>
</protein>
<proteinExistence type="predicted"/>
<dbReference type="AlphaFoldDB" id="A0A183UFT0"/>
<evidence type="ECO:0000256" key="2">
    <source>
        <dbReference type="SAM" id="Phobius"/>
    </source>
</evidence>
<feature type="transmembrane region" description="Helical" evidence="2">
    <location>
        <begin position="81"/>
        <end position="107"/>
    </location>
</feature>
<keyword evidence="2" id="KW-1133">Transmembrane helix</keyword>
<keyword evidence="2" id="KW-0812">Transmembrane</keyword>